<keyword evidence="4" id="KW-1185">Reference proteome</keyword>
<dbReference type="SMART" id="SM00267">
    <property type="entry name" value="GGDEF"/>
    <property type="match status" value="1"/>
</dbReference>
<dbReference type="PROSITE" id="PS50887">
    <property type="entry name" value="GGDEF"/>
    <property type="match status" value="1"/>
</dbReference>
<feature type="transmembrane region" description="Helical" evidence="1">
    <location>
        <begin position="155"/>
        <end position="174"/>
    </location>
</feature>
<proteinExistence type="predicted"/>
<feature type="transmembrane region" description="Helical" evidence="1">
    <location>
        <begin position="36"/>
        <end position="56"/>
    </location>
</feature>
<name>A0ABT1S0Y0_9FIRM</name>
<keyword evidence="3" id="KW-0548">Nucleotidyltransferase</keyword>
<feature type="transmembrane region" description="Helical" evidence="1">
    <location>
        <begin position="6"/>
        <end position="24"/>
    </location>
</feature>
<dbReference type="NCBIfam" id="TIGR00254">
    <property type="entry name" value="GGDEF"/>
    <property type="match status" value="1"/>
</dbReference>
<dbReference type="Proteomes" id="UP001524473">
    <property type="component" value="Unassembled WGS sequence"/>
</dbReference>
<dbReference type="EC" id="2.7.7.65" evidence="3"/>
<keyword evidence="1" id="KW-0472">Membrane</keyword>
<dbReference type="InterPro" id="IPR050469">
    <property type="entry name" value="Diguanylate_Cyclase"/>
</dbReference>
<gene>
    <name evidence="3" type="ORF">NE695_11625</name>
</gene>
<feature type="transmembrane region" description="Helical" evidence="1">
    <location>
        <begin position="115"/>
        <end position="135"/>
    </location>
</feature>
<dbReference type="InterPro" id="IPR029787">
    <property type="entry name" value="Nucleotide_cyclase"/>
</dbReference>
<accession>A0ABT1S0Y0</accession>
<evidence type="ECO:0000256" key="1">
    <source>
        <dbReference type="SAM" id="Phobius"/>
    </source>
</evidence>
<reference evidence="3 4" key="1">
    <citation type="submission" date="2022-06" db="EMBL/GenBank/DDBJ databases">
        <title>Isolation of gut microbiota from human fecal samples.</title>
        <authorList>
            <person name="Pamer E.G."/>
            <person name="Barat B."/>
            <person name="Waligurski E."/>
            <person name="Medina S."/>
            <person name="Paddock L."/>
            <person name="Mostad J."/>
        </authorList>
    </citation>
    <scope>NUCLEOTIDE SEQUENCE [LARGE SCALE GENOMIC DNA]</scope>
    <source>
        <strain evidence="3 4">DFI.9.73</strain>
    </source>
</reference>
<dbReference type="CDD" id="cd01949">
    <property type="entry name" value="GGDEF"/>
    <property type="match status" value="1"/>
</dbReference>
<dbReference type="GO" id="GO:0052621">
    <property type="term" value="F:diguanylate cyclase activity"/>
    <property type="evidence" value="ECO:0007669"/>
    <property type="project" value="UniProtKB-EC"/>
</dbReference>
<dbReference type="SUPFAM" id="SSF55073">
    <property type="entry name" value="Nucleotide cyclase"/>
    <property type="match status" value="1"/>
</dbReference>
<evidence type="ECO:0000313" key="3">
    <source>
        <dbReference type="EMBL" id="MCQ4840559.1"/>
    </source>
</evidence>
<keyword evidence="1" id="KW-1133">Transmembrane helix</keyword>
<dbReference type="InterPro" id="IPR043128">
    <property type="entry name" value="Rev_trsase/Diguanyl_cyclase"/>
</dbReference>
<comment type="caution">
    <text evidence="3">The sequence shown here is derived from an EMBL/GenBank/DDBJ whole genome shotgun (WGS) entry which is preliminary data.</text>
</comment>
<feature type="domain" description="GGDEF" evidence="2">
    <location>
        <begin position="255"/>
        <end position="382"/>
    </location>
</feature>
<dbReference type="Gene3D" id="3.30.70.270">
    <property type="match status" value="1"/>
</dbReference>
<dbReference type="EMBL" id="JANFZH010000025">
    <property type="protein sequence ID" value="MCQ4840559.1"/>
    <property type="molecule type" value="Genomic_DNA"/>
</dbReference>
<dbReference type="RefSeq" id="WP_256192007.1">
    <property type="nucleotide sequence ID" value="NZ_CAJKKG010000022.1"/>
</dbReference>
<dbReference type="Pfam" id="PF00990">
    <property type="entry name" value="GGDEF"/>
    <property type="match status" value="1"/>
</dbReference>
<dbReference type="InterPro" id="IPR000160">
    <property type="entry name" value="GGDEF_dom"/>
</dbReference>
<keyword evidence="3" id="KW-0808">Transferase</keyword>
<evidence type="ECO:0000313" key="4">
    <source>
        <dbReference type="Proteomes" id="UP001524473"/>
    </source>
</evidence>
<feature type="transmembrane region" description="Helical" evidence="1">
    <location>
        <begin position="186"/>
        <end position="204"/>
    </location>
</feature>
<keyword evidence="1" id="KW-0812">Transmembrane</keyword>
<feature type="transmembrane region" description="Helical" evidence="1">
    <location>
        <begin position="87"/>
        <end position="109"/>
    </location>
</feature>
<organism evidence="3 4">
    <name type="scientific">Neglectibacter timonensis</name>
    <dbReference type="NCBI Taxonomy" id="1776382"/>
    <lineage>
        <taxon>Bacteria</taxon>
        <taxon>Bacillati</taxon>
        <taxon>Bacillota</taxon>
        <taxon>Clostridia</taxon>
        <taxon>Eubacteriales</taxon>
        <taxon>Oscillospiraceae</taxon>
        <taxon>Neglectibacter</taxon>
    </lineage>
</organism>
<protein>
    <submittedName>
        <fullName evidence="3">Diguanylate cyclase</fullName>
        <ecNumber evidence="3">2.7.7.65</ecNumber>
    </submittedName>
</protein>
<dbReference type="PANTHER" id="PTHR45138:SF9">
    <property type="entry name" value="DIGUANYLATE CYCLASE DGCM-RELATED"/>
    <property type="match status" value="1"/>
</dbReference>
<feature type="transmembrane region" description="Helical" evidence="1">
    <location>
        <begin position="62"/>
        <end position="80"/>
    </location>
</feature>
<dbReference type="PANTHER" id="PTHR45138">
    <property type="entry name" value="REGULATORY COMPONENTS OF SENSORY TRANSDUCTION SYSTEM"/>
    <property type="match status" value="1"/>
</dbReference>
<evidence type="ECO:0000259" key="2">
    <source>
        <dbReference type="PROSITE" id="PS50887"/>
    </source>
</evidence>
<sequence>MPDLFAVLTDVTVIFFDLLIYSMIFKLKRDTLLYRALMYGGCGVILFFYFAGVYFWEIPASLAAAVFMTVPSFLLFLTLSRHKGSRFLLTFCFVDTVSLIVAFIGRYMGILFQGGSVWTFLVVLSLFSILLVMGYKRIRAYHVLLDTVDSGWGTMAFSTVLIYFALIFFAAYPVPMVQRPEYAPCWLIFAAVVLACYVVFLQSIRKTLHIQKQNERLEGEKHLFQLVYTDALTGLYNRAAYVERVNTLERERGTRTICCVMLDCNHFKQVNDNFGHHGGDKVLRRAADAIRAVFSDTTEYLFRIGGDEFSVILPDCPPERAEALLADLTVELEHASMELEIPVSMAAGHACTRPGESIEDAFIRADANMYQNKSALKCRTPH</sequence>